<reference evidence="8 9" key="2">
    <citation type="submission" date="2018-11" db="EMBL/GenBank/DDBJ databases">
        <authorList>
            <consortium name="Pathogen Informatics"/>
        </authorList>
    </citation>
    <scope>NUCLEOTIDE SEQUENCE [LARGE SCALE GENOMIC DNA]</scope>
</reference>
<feature type="transmembrane region" description="Helical" evidence="7">
    <location>
        <begin position="272"/>
        <end position="290"/>
    </location>
</feature>
<reference evidence="10" key="1">
    <citation type="submission" date="2017-02" db="UniProtKB">
        <authorList>
            <consortium name="WormBaseParasite"/>
        </authorList>
    </citation>
    <scope>IDENTIFICATION</scope>
</reference>
<dbReference type="GO" id="GO:0046873">
    <property type="term" value="F:metal ion transmembrane transporter activity"/>
    <property type="evidence" value="ECO:0007669"/>
    <property type="project" value="InterPro"/>
</dbReference>
<keyword evidence="5" id="KW-0333">Golgi apparatus</keyword>
<evidence type="ECO:0000313" key="10">
    <source>
        <dbReference type="WBParaSite" id="TCLT_0000813401-mRNA-1"/>
    </source>
</evidence>
<dbReference type="PANTHER" id="PTHR16133:SF0">
    <property type="entry name" value="ZINC_IRON REGULATED TRANSPORTER-RELATED PROTEIN 102B, ISOFORM E"/>
    <property type="match status" value="1"/>
</dbReference>
<keyword evidence="6 7" id="KW-0472">Membrane</keyword>
<evidence type="ECO:0000313" key="9">
    <source>
        <dbReference type="Proteomes" id="UP000276776"/>
    </source>
</evidence>
<dbReference type="EMBL" id="UYYF01004587">
    <property type="protein sequence ID" value="VDN05649.1"/>
    <property type="molecule type" value="Genomic_DNA"/>
</dbReference>
<keyword evidence="4 7" id="KW-1133">Transmembrane helix</keyword>
<evidence type="ECO:0000256" key="2">
    <source>
        <dbReference type="ARBA" id="ARBA00004394"/>
    </source>
</evidence>
<evidence type="ECO:0000256" key="3">
    <source>
        <dbReference type="ARBA" id="ARBA00022692"/>
    </source>
</evidence>
<evidence type="ECO:0000256" key="4">
    <source>
        <dbReference type="ARBA" id="ARBA00022989"/>
    </source>
</evidence>
<feature type="transmembrane region" description="Helical" evidence="7">
    <location>
        <begin position="6"/>
        <end position="27"/>
    </location>
</feature>
<dbReference type="WBParaSite" id="TCLT_0000813401-mRNA-1">
    <property type="protein sequence ID" value="TCLT_0000813401-mRNA-1"/>
    <property type="gene ID" value="TCLT_0000813401"/>
</dbReference>
<evidence type="ECO:0000256" key="7">
    <source>
        <dbReference type="SAM" id="Phobius"/>
    </source>
</evidence>
<gene>
    <name evidence="8" type="ORF">TCLT_LOCUS8123</name>
</gene>
<dbReference type="GO" id="GO:0000139">
    <property type="term" value="C:Golgi membrane"/>
    <property type="evidence" value="ECO:0007669"/>
    <property type="project" value="UniProtKB-SubCell"/>
</dbReference>
<accession>A0A0N5D561</accession>
<dbReference type="OrthoDB" id="19859at2759"/>
<feature type="transmembrane region" description="Helical" evidence="7">
    <location>
        <begin position="221"/>
        <end position="240"/>
    </location>
</feature>
<proteinExistence type="predicted"/>
<keyword evidence="9" id="KW-1185">Reference proteome</keyword>
<evidence type="ECO:0000256" key="5">
    <source>
        <dbReference type="ARBA" id="ARBA00023034"/>
    </source>
</evidence>
<dbReference type="Proteomes" id="UP000276776">
    <property type="component" value="Unassembled WGS sequence"/>
</dbReference>
<dbReference type="PANTHER" id="PTHR16133">
    <property type="entry name" value="SOLUTE CARRIER FAMILY 39 ZINC TRANSPORTER , MEMBER 9-RELATED"/>
    <property type="match status" value="1"/>
</dbReference>
<feature type="transmembrane region" description="Helical" evidence="7">
    <location>
        <begin position="152"/>
        <end position="177"/>
    </location>
</feature>
<name>A0A0N5D561_THECL</name>
<sequence>MDGYLLISLSVLMFIGSFLVGLVPLTFNMSEGRTRLLSTFGAGLLVGTALSVVVPEGVESLYLAQTVLYLKSFLYFAEIQKDDEHGHLKVEVDVMAIKKSVGYSLVTGFIFMFIIDQISRFLQSKGYNYSIFIFLADGVALGSASTTNRTDVQFVVFFAVILHKAPAALGLVSFLLVEGVERFRIRRHLFAFSIAAPLTTFVTYYLIIIEHDALSSNSTTGILMLFSAGTFLYVATVHILPELVNNSGYHELLNNDVESTGRGRASLTFNEFVSVIIGSICPLLLISGHSHSH</sequence>
<protein>
    <submittedName>
        <fullName evidence="10">Zinc transporter ZIP9</fullName>
    </submittedName>
</protein>
<feature type="transmembrane region" description="Helical" evidence="7">
    <location>
        <begin position="36"/>
        <end position="54"/>
    </location>
</feature>
<comment type="subcellular location">
    <subcellularLocation>
        <location evidence="1">Endomembrane system</location>
        <topology evidence="1">Multi-pass membrane protein</topology>
    </subcellularLocation>
    <subcellularLocation>
        <location evidence="2">Golgi apparatus membrane</location>
    </subcellularLocation>
</comment>
<dbReference type="InterPro" id="IPR045891">
    <property type="entry name" value="ZIP9"/>
</dbReference>
<feature type="transmembrane region" description="Helical" evidence="7">
    <location>
        <begin position="96"/>
        <end position="115"/>
    </location>
</feature>
<dbReference type="GO" id="GO:0006829">
    <property type="term" value="P:zinc ion transport"/>
    <property type="evidence" value="ECO:0007669"/>
    <property type="project" value="InterPro"/>
</dbReference>
<evidence type="ECO:0000256" key="1">
    <source>
        <dbReference type="ARBA" id="ARBA00004127"/>
    </source>
</evidence>
<dbReference type="Pfam" id="PF02535">
    <property type="entry name" value="Zip"/>
    <property type="match status" value="2"/>
</dbReference>
<organism evidence="10">
    <name type="scientific">Thelazia callipaeda</name>
    <name type="common">Oriental eyeworm</name>
    <name type="synonym">Parasitic nematode</name>
    <dbReference type="NCBI Taxonomy" id="103827"/>
    <lineage>
        <taxon>Eukaryota</taxon>
        <taxon>Metazoa</taxon>
        <taxon>Ecdysozoa</taxon>
        <taxon>Nematoda</taxon>
        <taxon>Chromadorea</taxon>
        <taxon>Rhabditida</taxon>
        <taxon>Spirurina</taxon>
        <taxon>Spiruromorpha</taxon>
        <taxon>Thelazioidea</taxon>
        <taxon>Thelaziidae</taxon>
        <taxon>Thelazia</taxon>
    </lineage>
</organism>
<feature type="transmembrane region" description="Helical" evidence="7">
    <location>
        <begin position="189"/>
        <end position="209"/>
    </location>
</feature>
<evidence type="ECO:0000256" key="6">
    <source>
        <dbReference type="ARBA" id="ARBA00023136"/>
    </source>
</evidence>
<dbReference type="AlphaFoldDB" id="A0A0N5D561"/>
<keyword evidence="3 7" id="KW-0812">Transmembrane</keyword>
<dbReference type="STRING" id="103827.A0A0N5D561"/>
<dbReference type="OMA" id="DDFPSIC"/>
<evidence type="ECO:0000313" key="8">
    <source>
        <dbReference type="EMBL" id="VDN05649.1"/>
    </source>
</evidence>
<feature type="transmembrane region" description="Helical" evidence="7">
    <location>
        <begin position="127"/>
        <end position="146"/>
    </location>
</feature>
<dbReference type="InterPro" id="IPR003689">
    <property type="entry name" value="ZIP"/>
</dbReference>